<evidence type="ECO:0000313" key="3">
    <source>
        <dbReference type="EMBL" id="KAH9331233.1"/>
    </source>
</evidence>
<dbReference type="InterPro" id="IPR004883">
    <property type="entry name" value="LOB"/>
</dbReference>
<dbReference type="AlphaFoldDB" id="A0AA38LN03"/>
<name>A0AA38LN03_TAXCH</name>
<reference evidence="3 4" key="1">
    <citation type="journal article" date="2021" name="Nat. Plants">
        <title>The Taxus genome provides insights into paclitaxel biosynthesis.</title>
        <authorList>
            <person name="Xiong X."/>
            <person name="Gou J."/>
            <person name="Liao Q."/>
            <person name="Li Y."/>
            <person name="Zhou Q."/>
            <person name="Bi G."/>
            <person name="Li C."/>
            <person name="Du R."/>
            <person name="Wang X."/>
            <person name="Sun T."/>
            <person name="Guo L."/>
            <person name="Liang H."/>
            <person name="Lu P."/>
            <person name="Wu Y."/>
            <person name="Zhang Z."/>
            <person name="Ro D.K."/>
            <person name="Shang Y."/>
            <person name="Huang S."/>
            <person name="Yan J."/>
        </authorList>
    </citation>
    <scope>NUCLEOTIDE SEQUENCE [LARGE SCALE GENOMIC DNA]</scope>
    <source>
        <strain evidence="3">Ta-2019</strain>
    </source>
</reference>
<comment type="similarity">
    <text evidence="1">Belongs to the LOB domain-containing protein family.</text>
</comment>
<dbReference type="PROSITE" id="PS50891">
    <property type="entry name" value="LOB"/>
    <property type="match status" value="1"/>
</dbReference>
<evidence type="ECO:0000256" key="1">
    <source>
        <dbReference type="ARBA" id="ARBA00005474"/>
    </source>
</evidence>
<comment type="caution">
    <text evidence="3">The sequence shown here is derived from an EMBL/GenBank/DDBJ whole genome shotgun (WGS) entry which is preliminary data.</text>
</comment>
<gene>
    <name evidence="3" type="ORF">KI387_003341</name>
</gene>
<protein>
    <recommendedName>
        <fullName evidence="2">LOB domain-containing protein</fullName>
    </recommendedName>
</protein>
<accession>A0AA38LN03</accession>
<proteinExistence type="inferred from homology"/>
<dbReference type="OMA" id="CCIPDIG"/>
<dbReference type="Proteomes" id="UP000824469">
    <property type="component" value="Unassembled WGS sequence"/>
</dbReference>
<dbReference type="Pfam" id="PF03195">
    <property type="entry name" value="LOB"/>
    <property type="match status" value="1"/>
</dbReference>
<organism evidence="3 4">
    <name type="scientific">Taxus chinensis</name>
    <name type="common">Chinese yew</name>
    <name type="synonym">Taxus wallichiana var. chinensis</name>
    <dbReference type="NCBI Taxonomy" id="29808"/>
    <lineage>
        <taxon>Eukaryota</taxon>
        <taxon>Viridiplantae</taxon>
        <taxon>Streptophyta</taxon>
        <taxon>Embryophyta</taxon>
        <taxon>Tracheophyta</taxon>
        <taxon>Spermatophyta</taxon>
        <taxon>Pinopsida</taxon>
        <taxon>Pinidae</taxon>
        <taxon>Conifers II</taxon>
        <taxon>Cupressales</taxon>
        <taxon>Taxaceae</taxon>
        <taxon>Taxus</taxon>
    </lineage>
</organism>
<feature type="non-terminal residue" evidence="3">
    <location>
        <position position="1"/>
    </location>
</feature>
<evidence type="ECO:0000259" key="2">
    <source>
        <dbReference type="PROSITE" id="PS50891"/>
    </source>
</evidence>
<dbReference type="PANTHER" id="PTHR31301">
    <property type="entry name" value="LOB DOMAIN-CONTAINING PROTEIN 4-RELATED"/>
    <property type="match status" value="1"/>
</dbReference>
<keyword evidence="4" id="KW-1185">Reference proteome</keyword>
<feature type="domain" description="LOB" evidence="2">
    <location>
        <begin position="1"/>
        <end position="95"/>
    </location>
</feature>
<dbReference type="EMBL" id="JAHRHJ020000001">
    <property type="protein sequence ID" value="KAH9331233.1"/>
    <property type="molecule type" value="Genomic_DNA"/>
</dbReference>
<sequence length="112" mass="12502">MQRRKCGSKCLLAPYFPPHDPHKFSIVHTIFGAANIVKILRDIPLESREDAVISMVYEARARVHDPVYGCTGIVCRLQQQVLSLQSQLATARAHLLNLQAYLLPPVFGFSSA</sequence>
<evidence type="ECO:0000313" key="4">
    <source>
        <dbReference type="Proteomes" id="UP000824469"/>
    </source>
</evidence>
<dbReference type="PANTHER" id="PTHR31301:SF206">
    <property type="entry name" value="LOB DOMAIN-CONTAINING PROTEIN 1"/>
    <property type="match status" value="1"/>
</dbReference>